<evidence type="ECO:0000256" key="5">
    <source>
        <dbReference type="ARBA" id="ARBA00022723"/>
    </source>
</evidence>
<dbReference type="SUPFAM" id="SSF52540">
    <property type="entry name" value="P-loop containing nucleoside triphosphate hydrolases"/>
    <property type="match status" value="1"/>
</dbReference>
<dbReference type="Proteomes" id="UP000663872">
    <property type="component" value="Unassembled WGS sequence"/>
</dbReference>
<keyword evidence="5" id="KW-0479">Metal-binding</keyword>
<dbReference type="GO" id="GO:0016787">
    <property type="term" value="F:hydrolase activity"/>
    <property type="evidence" value="ECO:0007669"/>
    <property type="project" value="UniProtKB-KW"/>
</dbReference>
<comment type="caution">
    <text evidence="14">The sequence shown here is derived from an EMBL/GenBank/DDBJ whole genome shotgun (WGS) entry which is preliminary data.</text>
</comment>
<sequence length="552" mass="61325">MESQSSSVTPVAVESQGGESRDASPSSTINYAAATTAGNLDQHARRPYPPLNRVGPVAANDRPFLKYGNQDKLTIARNNNFDLAGKETESRRKSNKSRMHTKAFAITCWTNVSKEQILDNIRAFFGVGVVQYVCVATEVAGASARSHLHIQIILTRPVDIKCWFLDKYTGVHCNYQVTKNNIAWNVYIKKDGDYVEFGEFRDTGSSSQQYGPGMPNDPSIGNTSNATTSGKPMTVRAQAEEFRKRKNEIADTALTIAETSVPKAMKYVRKKLPYVFMDRSENCQKSFTYVHNEAQQQHRGAVEKEFCWDLSFPNCTPRIHAVVSHWLLHEFRNPNRPKCLIIIGLSGTGKTAFAQSLPGLACYFKGRWCLNVWKENAQYLIFDDIPWDAFKDESYPNKKNLLSANGETGVTDKYKGSTTINVTMPSIVLLNPGDTGSLMRTPVTAEEKDDAHYWSRRAVVLVMGPDEFFHRPEPPSASNTTGFAYNGRPLLGHDNEFEDNRRVFLAGQERRRRAAAAAAAATTTTAVVVNEPVLQSSPTVISQADSNLANEG</sequence>
<dbReference type="GO" id="GO:0004519">
    <property type="term" value="F:endonuclease activity"/>
    <property type="evidence" value="ECO:0007669"/>
    <property type="project" value="UniProtKB-KW"/>
</dbReference>
<dbReference type="GO" id="GO:0000166">
    <property type="term" value="F:nucleotide binding"/>
    <property type="evidence" value="ECO:0007669"/>
    <property type="project" value="UniProtKB-KW"/>
</dbReference>
<keyword evidence="4" id="KW-0540">Nuclease</keyword>
<dbReference type="InterPro" id="IPR027417">
    <property type="entry name" value="P-loop_NTPase"/>
</dbReference>
<evidence type="ECO:0000313" key="15">
    <source>
        <dbReference type="Proteomes" id="UP000663848"/>
    </source>
</evidence>
<keyword evidence="3" id="KW-0235">DNA replication</keyword>
<evidence type="ECO:0000256" key="8">
    <source>
        <dbReference type="ARBA" id="ARBA00022801"/>
    </source>
</evidence>
<reference evidence="14" key="1">
    <citation type="submission" date="2021-02" db="EMBL/GenBank/DDBJ databases">
        <authorList>
            <person name="Nowell W R."/>
        </authorList>
    </citation>
    <scope>NUCLEOTIDE SEQUENCE</scope>
</reference>
<dbReference type="AlphaFoldDB" id="A0A821SMV0"/>
<dbReference type="Gene3D" id="3.40.1310.20">
    <property type="match status" value="1"/>
</dbReference>
<keyword evidence="1" id="KW-0808">Transferase</keyword>
<keyword evidence="6" id="KW-0547">Nucleotide-binding</keyword>
<evidence type="ECO:0000259" key="12">
    <source>
        <dbReference type="Pfam" id="PF00799"/>
    </source>
</evidence>
<keyword evidence="2" id="KW-0548">Nucleotidyltransferase</keyword>
<dbReference type="Proteomes" id="UP000663848">
    <property type="component" value="Unassembled WGS sequence"/>
</dbReference>
<gene>
    <name evidence="13" type="ORF">GRG538_LOCUS25029</name>
    <name evidence="14" type="ORF">QYT958_LOCUS27882</name>
</gene>
<feature type="compositionally biased region" description="Polar residues" evidence="11">
    <location>
        <begin position="219"/>
        <end position="231"/>
    </location>
</feature>
<evidence type="ECO:0000313" key="14">
    <source>
        <dbReference type="EMBL" id="CAF4860510.1"/>
    </source>
</evidence>
<evidence type="ECO:0000256" key="1">
    <source>
        <dbReference type="ARBA" id="ARBA00022679"/>
    </source>
</evidence>
<keyword evidence="7" id="KW-0255">Endonuclease</keyword>
<feature type="region of interest" description="Disordered" evidence="11">
    <location>
        <begin position="204"/>
        <end position="232"/>
    </location>
</feature>
<feature type="region of interest" description="Disordered" evidence="11">
    <location>
        <begin position="1"/>
        <end position="55"/>
    </location>
</feature>
<keyword evidence="9" id="KW-0190">Covalent protein-DNA linkage</keyword>
<evidence type="ECO:0000256" key="4">
    <source>
        <dbReference type="ARBA" id="ARBA00022722"/>
    </source>
</evidence>
<keyword evidence="8" id="KW-0378">Hydrolase</keyword>
<evidence type="ECO:0000313" key="13">
    <source>
        <dbReference type="EMBL" id="CAF3647745.1"/>
    </source>
</evidence>
<evidence type="ECO:0000256" key="10">
    <source>
        <dbReference type="ARBA" id="ARBA00023125"/>
    </source>
</evidence>
<dbReference type="GO" id="GO:0016779">
    <property type="term" value="F:nucleotidyltransferase activity"/>
    <property type="evidence" value="ECO:0007669"/>
    <property type="project" value="UniProtKB-KW"/>
</dbReference>
<evidence type="ECO:0000256" key="6">
    <source>
        <dbReference type="ARBA" id="ARBA00022741"/>
    </source>
</evidence>
<dbReference type="EMBL" id="CAJNYT010004260">
    <property type="protein sequence ID" value="CAF3647745.1"/>
    <property type="molecule type" value="Genomic_DNA"/>
</dbReference>
<dbReference type="GO" id="GO:0046872">
    <property type="term" value="F:metal ion binding"/>
    <property type="evidence" value="ECO:0007669"/>
    <property type="project" value="UniProtKB-KW"/>
</dbReference>
<dbReference type="GO" id="GO:0006260">
    <property type="term" value="P:DNA replication"/>
    <property type="evidence" value="ECO:0007669"/>
    <property type="project" value="UniProtKB-KW"/>
</dbReference>
<evidence type="ECO:0000256" key="7">
    <source>
        <dbReference type="ARBA" id="ARBA00022759"/>
    </source>
</evidence>
<dbReference type="GO" id="GO:0003677">
    <property type="term" value="F:DNA binding"/>
    <property type="evidence" value="ECO:0007669"/>
    <property type="project" value="UniProtKB-KW"/>
</dbReference>
<dbReference type="InterPro" id="IPR049912">
    <property type="entry name" value="CRESS_DNA_REP"/>
</dbReference>
<evidence type="ECO:0000256" key="2">
    <source>
        <dbReference type="ARBA" id="ARBA00022695"/>
    </source>
</evidence>
<accession>A0A821SMV0</accession>
<keyword evidence="10" id="KW-0238">DNA-binding</keyword>
<feature type="domain" description="CRESS-DNA virus Rep endonuclease" evidence="12">
    <location>
        <begin position="110"/>
        <end position="201"/>
    </location>
</feature>
<evidence type="ECO:0000256" key="11">
    <source>
        <dbReference type="SAM" id="MobiDB-lite"/>
    </source>
</evidence>
<name>A0A821SMV0_9BILA</name>
<proteinExistence type="predicted"/>
<dbReference type="EMBL" id="CAJOBR010007299">
    <property type="protein sequence ID" value="CAF4860510.1"/>
    <property type="molecule type" value="Genomic_DNA"/>
</dbReference>
<protein>
    <recommendedName>
        <fullName evidence="12">CRESS-DNA virus Rep endonuclease domain-containing protein</fullName>
    </recommendedName>
</protein>
<evidence type="ECO:0000256" key="3">
    <source>
        <dbReference type="ARBA" id="ARBA00022705"/>
    </source>
</evidence>
<dbReference type="Pfam" id="PF00799">
    <property type="entry name" value="Gemini_AL1"/>
    <property type="match status" value="1"/>
</dbReference>
<evidence type="ECO:0000256" key="9">
    <source>
        <dbReference type="ARBA" id="ARBA00023124"/>
    </source>
</evidence>
<dbReference type="SUPFAM" id="SSF55464">
    <property type="entry name" value="Origin of replication-binding domain, RBD-like"/>
    <property type="match status" value="1"/>
</dbReference>
<dbReference type="Gene3D" id="3.40.50.300">
    <property type="entry name" value="P-loop containing nucleotide triphosphate hydrolases"/>
    <property type="match status" value="1"/>
</dbReference>
<organism evidence="14 15">
    <name type="scientific">Rotaria socialis</name>
    <dbReference type="NCBI Taxonomy" id="392032"/>
    <lineage>
        <taxon>Eukaryota</taxon>
        <taxon>Metazoa</taxon>
        <taxon>Spiralia</taxon>
        <taxon>Gnathifera</taxon>
        <taxon>Rotifera</taxon>
        <taxon>Eurotatoria</taxon>
        <taxon>Bdelloidea</taxon>
        <taxon>Philodinida</taxon>
        <taxon>Philodinidae</taxon>
        <taxon>Rotaria</taxon>
    </lineage>
</organism>